<dbReference type="EMBL" id="AP024563">
    <property type="protein sequence ID" value="BCU07514.1"/>
    <property type="molecule type" value="Genomic_DNA"/>
</dbReference>
<dbReference type="Proteomes" id="UP000680679">
    <property type="component" value="Chromosome"/>
</dbReference>
<name>A0ABM7QP53_9GAMM</name>
<gene>
    <name evidence="1" type="ORF">Atep_21910</name>
</gene>
<evidence type="ECO:0008006" key="3">
    <source>
        <dbReference type="Google" id="ProtNLM"/>
    </source>
</evidence>
<sequence length="77" mass="8820">MTGETRRFLRHPADAPIRYSLREVITDERDYLRNIGEGGLCLESAQSSQWNSPSITRTRVSVRTSPGACMFMGWIRM</sequence>
<reference evidence="1 2" key="1">
    <citation type="submission" date="2021-04" db="EMBL/GenBank/DDBJ databases">
        <title>Complete genome sequencing of Allochromatium tepidum strain NZ.</title>
        <authorList>
            <person name="Tsukatani Y."/>
            <person name="Mori H."/>
        </authorList>
    </citation>
    <scope>NUCLEOTIDE SEQUENCE [LARGE SCALE GENOMIC DNA]</scope>
    <source>
        <strain evidence="1 2">NZ</strain>
    </source>
</reference>
<proteinExistence type="predicted"/>
<organism evidence="1 2">
    <name type="scientific">Allochromatium tepidum</name>
    <dbReference type="NCBI Taxonomy" id="553982"/>
    <lineage>
        <taxon>Bacteria</taxon>
        <taxon>Pseudomonadati</taxon>
        <taxon>Pseudomonadota</taxon>
        <taxon>Gammaproteobacteria</taxon>
        <taxon>Chromatiales</taxon>
        <taxon>Chromatiaceae</taxon>
        <taxon>Allochromatium</taxon>
    </lineage>
</organism>
<evidence type="ECO:0000313" key="1">
    <source>
        <dbReference type="EMBL" id="BCU07514.1"/>
    </source>
</evidence>
<accession>A0ABM7QP53</accession>
<evidence type="ECO:0000313" key="2">
    <source>
        <dbReference type="Proteomes" id="UP000680679"/>
    </source>
</evidence>
<keyword evidence="2" id="KW-1185">Reference proteome</keyword>
<protein>
    <recommendedName>
        <fullName evidence="3">PilZ domain-containing protein</fullName>
    </recommendedName>
</protein>